<dbReference type="Pfam" id="PF07690">
    <property type="entry name" value="MFS_1"/>
    <property type="match status" value="1"/>
</dbReference>
<dbReference type="PANTHER" id="PTHR23510:SF3">
    <property type="entry name" value="MAJOR FACILITATOR SUPERFAMILY DOMAIN-CONTAINING PROTEIN 8"/>
    <property type="match status" value="1"/>
</dbReference>
<feature type="transmembrane region" description="Helical" evidence="6">
    <location>
        <begin position="439"/>
        <end position="458"/>
    </location>
</feature>
<protein>
    <recommendedName>
        <fullName evidence="9">Major facilitator superfamily (MFS) profile domain-containing protein</fullName>
    </recommendedName>
</protein>
<accession>A0A4U5MJ61</accession>
<feature type="transmembrane region" description="Helical" evidence="6">
    <location>
        <begin position="329"/>
        <end position="353"/>
    </location>
</feature>
<comment type="subcellular location">
    <subcellularLocation>
        <location evidence="1">Endomembrane system</location>
        <topology evidence="1">Multi-pass membrane protein</topology>
    </subcellularLocation>
</comment>
<dbReference type="EMBL" id="AZBU02000007">
    <property type="protein sequence ID" value="TKR69381.1"/>
    <property type="molecule type" value="Genomic_DNA"/>
</dbReference>
<dbReference type="Proteomes" id="UP000298663">
    <property type="component" value="Unassembled WGS sequence"/>
</dbReference>
<gene>
    <name evidence="7" type="ORF">L596_021549</name>
</gene>
<reference evidence="7 8" key="1">
    <citation type="journal article" date="2015" name="Genome Biol.">
        <title>Comparative genomics of Steinernema reveals deeply conserved gene regulatory networks.</title>
        <authorList>
            <person name="Dillman A.R."/>
            <person name="Macchietto M."/>
            <person name="Porter C.F."/>
            <person name="Rogers A."/>
            <person name="Williams B."/>
            <person name="Antoshechkin I."/>
            <person name="Lee M.M."/>
            <person name="Goodwin Z."/>
            <person name="Lu X."/>
            <person name="Lewis E.E."/>
            <person name="Goodrich-Blair H."/>
            <person name="Stock S.P."/>
            <person name="Adams B.J."/>
            <person name="Sternberg P.W."/>
            <person name="Mortazavi A."/>
        </authorList>
    </citation>
    <scope>NUCLEOTIDE SEQUENCE [LARGE SCALE GENOMIC DNA]</scope>
    <source>
        <strain evidence="7 8">ALL</strain>
    </source>
</reference>
<evidence type="ECO:0000256" key="1">
    <source>
        <dbReference type="ARBA" id="ARBA00004127"/>
    </source>
</evidence>
<dbReference type="InterPro" id="IPR036259">
    <property type="entry name" value="MFS_trans_sf"/>
</dbReference>
<feature type="transmembrane region" description="Helical" evidence="6">
    <location>
        <begin position="60"/>
        <end position="78"/>
    </location>
</feature>
<keyword evidence="5 6" id="KW-0472">Membrane</keyword>
<dbReference type="Gene3D" id="1.20.1250.20">
    <property type="entry name" value="MFS general substrate transporter like domains"/>
    <property type="match status" value="1"/>
</dbReference>
<keyword evidence="3 6" id="KW-0812">Transmembrane</keyword>
<dbReference type="GO" id="GO:0012505">
    <property type="term" value="C:endomembrane system"/>
    <property type="evidence" value="ECO:0007669"/>
    <property type="project" value="UniProtKB-SubCell"/>
</dbReference>
<keyword evidence="2" id="KW-0813">Transport</keyword>
<dbReference type="GO" id="GO:0005765">
    <property type="term" value="C:lysosomal membrane"/>
    <property type="evidence" value="ECO:0007669"/>
    <property type="project" value="TreeGrafter"/>
</dbReference>
<feature type="transmembrane region" description="Helical" evidence="6">
    <location>
        <begin position="143"/>
        <end position="166"/>
    </location>
</feature>
<dbReference type="InterPro" id="IPR051068">
    <property type="entry name" value="MFS_Domain-Containing_Protein"/>
</dbReference>
<dbReference type="GO" id="GO:0022857">
    <property type="term" value="F:transmembrane transporter activity"/>
    <property type="evidence" value="ECO:0007669"/>
    <property type="project" value="InterPro"/>
</dbReference>
<dbReference type="PANTHER" id="PTHR23510">
    <property type="entry name" value="INNER MEMBRANE TRANSPORT PROTEIN YAJR"/>
    <property type="match status" value="1"/>
</dbReference>
<feature type="transmembrane region" description="Helical" evidence="6">
    <location>
        <begin position="365"/>
        <end position="385"/>
    </location>
</feature>
<comment type="caution">
    <text evidence="7">The sequence shown here is derived from an EMBL/GenBank/DDBJ whole genome shotgun (WGS) entry which is preliminary data.</text>
</comment>
<evidence type="ECO:0000256" key="4">
    <source>
        <dbReference type="ARBA" id="ARBA00022989"/>
    </source>
</evidence>
<name>A0A4U5MJ61_STECR</name>
<dbReference type="STRING" id="34508.A0A4U5MJ61"/>
<sequence length="538" mass="59800">MGDRRVLGDVLASENGALSLAVSGVEMSSVELCGEDKTSYKTMTIAFTDLRGTLRTHWKSIYILTVVSIIGVIQMSTVPPQVFPYMRILDPDASPSFYGRLNFQSRSCGLCRAPIVSGKVFAIISCLVYLAVEYFPNTYEQKIVFVVYEIFAGLSIGMVGILRSYVAMASTEEDRSKAISITTMAMPLGIAIGPVIQLIFTKLSYPGLTLPTGGHFNMFTAPVVTAFILNCFGLCLLVVYFKDKTTATRSKGSIRPSKIIVNKDDYEVATVCSVTSTTTTTEEKTPLDWSAISTCLITRLVLGLILINIRVVATPYTMMAFSLTSSQTVFYHSLSMALVGVFGILVHLIYIFFKVAEKISERMACTATCFYFMLFFLITYPWPFLSEKLKSDSIMEILANQDFNITLLDSTENKHPVVLTEKTMECVYSWCDTTPAINFWVYYVSNIILGTGMPIMMINLDILFSKLLGNIKQGTMQGIFMISGDVVNIVGPIILSTVYETSGPTYIWMFLIICTSACGLMWILMYRRMVPYRGPSLQ</sequence>
<evidence type="ECO:0000256" key="6">
    <source>
        <dbReference type="SAM" id="Phobius"/>
    </source>
</evidence>
<keyword evidence="8" id="KW-1185">Reference proteome</keyword>
<keyword evidence="4 6" id="KW-1133">Transmembrane helix</keyword>
<evidence type="ECO:0000256" key="5">
    <source>
        <dbReference type="ARBA" id="ARBA00023136"/>
    </source>
</evidence>
<dbReference type="AlphaFoldDB" id="A0A4U5MJ61"/>
<organism evidence="7 8">
    <name type="scientific">Steinernema carpocapsae</name>
    <name type="common">Entomopathogenic nematode</name>
    <dbReference type="NCBI Taxonomy" id="34508"/>
    <lineage>
        <taxon>Eukaryota</taxon>
        <taxon>Metazoa</taxon>
        <taxon>Ecdysozoa</taxon>
        <taxon>Nematoda</taxon>
        <taxon>Chromadorea</taxon>
        <taxon>Rhabditida</taxon>
        <taxon>Tylenchina</taxon>
        <taxon>Panagrolaimomorpha</taxon>
        <taxon>Strongyloidoidea</taxon>
        <taxon>Steinernematidae</taxon>
        <taxon>Steinernema</taxon>
    </lineage>
</organism>
<dbReference type="OrthoDB" id="370281at2759"/>
<feature type="transmembrane region" description="Helical" evidence="6">
    <location>
        <begin position="505"/>
        <end position="526"/>
    </location>
</feature>
<evidence type="ECO:0000256" key="3">
    <source>
        <dbReference type="ARBA" id="ARBA00022692"/>
    </source>
</evidence>
<feature type="transmembrane region" description="Helical" evidence="6">
    <location>
        <begin position="479"/>
        <end position="499"/>
    </location>
</feature>
<dbReference type="SUPFAM" id="SSF103473">
    <property type="entry name" value="MFS general substrate transporter"/>
    <property type="match status" value="1"/>
</dbReference>
<feature type="transmembrane region" description="Helical" evidence="6">
    <location>
        <begin position="178"/>
        <end position="199"/>
    </location>
</feature>
<feature type="transmembrane region" description="Helical" evidence="6">
    <location>
        <begin position="219"/>
        <end position="241"/>
    </location>
</feature>
<evidence type="ECO:0000313" key="7">
    <source>
        <dbReference type="EMBL" id="TKR69381.1"/>
    </source>
</evidence>
<reference evidence="7 8" key="2">
    <citation type="journal article" date="2019" name="G3 (Bethesda)">
        <title>Hybrid Assembly of the Genome of the Entomopathogenic Nematode Steinernema carpocapsae Identifies the X-Chromosome.</title>
        <authorList>
            <person name="Serra L."/>
            <person name="Macchietto M."/>
            <person name="Macias-Munoz A."/>
            <person name="McGill C.J."/>
            <person name="Rodriguez I.M."/>
            <person name="Rodriguez B."/>
            <person name="Murad R."/>
            <person name="Mortazavi A."/>
        </authorList>
    </citation>
    <scope>NUCLEOTIDE SEQUENCE [LARGE SCALE GENOMIC DNA]</scope>
    <source>
        <strain evidence="7 8">ALL</strain>
    </source>
</reference>
<dbReference type="InterPro" id="IPR011701">
    <property type="entry name" value="MFS"/>
</dbReference>
<evidence type="ECO:0000256" key="2">
    <source>
        <dbReference type="ARBA" id="ARBA00022448"/>
    </source>
</evidence>
<proteinExistence type="predicted"/>
<feature type="transmembrane region" description="Helical" evidence="6">
    <location>
        <begin position="289"/>
        <end position="309"/>
    </location>
</feature>
<evidence type="ECO:0008006" key="9">
    <source>
        <dbReference type="Google" id="ProtNLM"/>
    </source>
</evidence>
<evidence type="ECO:0000313" key="8">
    <source>
        <dbReference type="Proteomes" id="UP000298663"/>
    </source>
</evidence>